<protein>
    <submittedName>
        <fullName evidence="1">Uncharacterized protein</fullName>
    </submittedName>
</protein>
<proteinExistence type="predicted"/>
<dbReference type="Proteomes" id="UP000708208">
    <property type="component" value="Unassembled WGS sequence"/>
</dbReference>
<keyword evidence="2" id="KW-1185">Reference proteome</keyword>
<comment type="caution">
    <text evidence="1">The sequence shown here is derived from an EMBL/GenBank/DDBJ whole genome shotgun (WGS) entry which is preliminary data.</text>
</comment>
<accession>A0A8J2L884</accession>
<dbReference type="AlphaFoldDB" id="A0A8J2L884"/>
<name>A0A8J2L884_9HEXA</name>
<gene>
    <name evidence="1" type="ORF">AFUS01_LOCUS37069</name>
</gene>
<dbReference type="EMBL" id="CAJVCH010542115">
    <property type="protein sequence ID" value="CAG7827058.1"/>
    <property type="molecule type" value="Genomic_DNA"/>
</dbReference>
<feature type="non-terminal residue" evidence="1">
    <location>
        <position position="1"/>
    </location>
</feature>
<organism evidence="1 2">
    <name type="scientific">Allacma fusca</name>
    <dbReference type="NCBI Taxonomy" id="39272"/>
    <lineage>
        <taxon>Eukaryota</taxon>
        <taxon>Metazoa</taxon>
        <taxon>Ecdysozoa</taxon>
        <taxon>Arthropoda</taxon>
        <taxon>Hexapoda</taxon>
        <taxon>Collembola</taxon>
        <taxon>Symphypleona</taxon>
        <taxon>Sminthuridae</taxon>
        <taxon>Allacma</taxon>
    </lineage>
</organism>
<evidence type="ECO:0000313" key="1">
    <source>
        <dbReference type="EMBL" id="CAG7827058.1"/>
    </source>
</evidence>
<dbReference type="OrthoDB" id="74910at2759"/>
<sequence length="81" mass="9326">RLTRSNFYRFIQTKKWVVIGVIDEDKLGRSPDHHLEFRDVLEADEIQFGGHVEWEPSFDQSALWPGASTGDNIFVPVAILQ</sequence>
<evidence type="ECO:0000313" key="2">
    <source>
        <dbReference type="Proteomes" id="UP000708208"/>
    </source>
</evidence>
<reference evidence="1" key="1">
    <citation type="submission" date="2021-06" db="EMBL/GenBank/DDBJ databases">
        <authorList>
            <person name="Hodson N. C."/>
            <person name="Mongue J. A."/>
            <person name="Jaron S. K."/>
        </authorList>
    </citation>
    <scope>NUCLEOTIDE SEQUENCE</scope>
</reference>